<evidence type="ECO:0000256" key="6">
    <source>
        <dbReference type="SAM" id="Coils"/>
    </source>
</evidence>
<evidence type="ECO:0000256" key="4">
    <source>
        <dbReference type="ARBA" id="ARBA00022679"/>
    </source>
</evidence>
<accession>A0A2A8CUE2</accession>
<evidence type="ECO:0000256" key="8">
    <source>
        <dbReference type="SAM" id="Phobius"/>
    </source>
</evidence>
<evidence type="ECO:0000313" key="10">
    <source>
        <dbReference type="EMBL" id="PEN11367.1"/>
    </source>
</evidence>
<dbReference type="RefSeq" id="WP_098077732.1">
    <property type="nucleotide sequence ID" value="NZ_PDEQ01000009.1"/>
</dbReference>
<dbReference type="PRINTS" id="PR00344">
    <property type="entry name" value="BCTRLSENSOR"/>
</dbReference>
<organism evidence="10 11">
    <name type="scientific">Longibacter salinarum</name>
    <dbReference type="NCBI Taxonomy" id="1850348"/>
    <lineage>
        <taxon>Bacteria</taxon>
        <taxon>Pseudomonadati</taxon>
        <taxon>Rhodothermota</taxon>
        <taxon>Rhodothermia</taxon>
        <taxon>Rhodothermales</taxon>
        <taxon>Salisaetaceae</taxon>
        <taxon>Longibacter</taxon>
    </lineage>
</organism>
<feature type="region of interest" description="Disordered" evidence="7">
    <location>
        <begin position="1065"/>
        <end position="1104"/>
    </location>
</feature>
<feature type="compositionally biased region" description="Low complexity" evidence="7">
    <location>
        <begin position="1090"/>
        <end position="1104"/>
    </location>
</feature>
<comment type="caution">
    <text evidence="10">The sequence shown here is derived from an EMBL/GenBank/DDBJ whole genome shotgun (WGS) entry which is preliminary data.</text>
</comment>
<dbReference type="SUPFAM" id="SSF47384">
    <property type="entry name" value="Homodimeric domain of signal transducing histidine kinase"/>
    <property type="match status" value="1"/>
</dbReference>
<evidence type="ECO:0000256" key="5">
    <source>
        <dbReference type="ARBA" id="ARBA00022777"/>
    </source>
</evidence>
<feature type="coiled-coil region" evidence="6">
    <location>
        <begin position="817"/>
        <end position="854"/>
    </location>
</feature>
<dbReference type="SUPFAM" id="SSF55874">
    <property type="entry name" value="ATPase domain of HSP90 chaperone/DNA topoisomerase II/histidine kinase"/>
    <property type="match status" value="1"/>
</dbReference>
<dbReference type="InterPro" id="IPR011047">
    <property type="entry name" value="Quinoprotein_ADH-like_sf"/>
</dbReference>
<keyword evidence="5" id="KW-0418">Kinase</keyword>
<dbReference type="SMART" id="SM00387">
    <property type="entry name" value="HATPase_c"/>
    <property type="match status" value="1"/>
</dbReference>
<name>A0A2A8CUE2_9BACT</name>
<evidence type="ECO:0000256" key="2">
    <source>
        <dbReference type="ARBA" id="ARBA00012438"/>
    </source>
</evidence>
<dbReference type="GO" id="GO:0000155">
    <property type="term" value="F:phosphorelay sensor kinase activity"/>
    <property type="evidence" value="ECO:0007669"/>
    <property type="project" value="InterPro"/>
</dbReference>
<keyword evidence="8" id="KW-0472">Membrane</keyword>
<dbReference type="AlphaFoldDB" id="A0A2A8CUE2"/>
<dbReference type="InterPro" id="IPR004358">
    <property type="entry name" value="Sig_transdc_His_kin-like_C"/>
</dbReference>
<sequence length="1104" mass="121503">MSVCAAPVVFGRSAGGGHRFALAGILFVMLITTGFGTAFGQSASERVFPQGLPHPVVHYDPDDTPAERQVWDIAQDSSRVVYVAGSHRGVQAFDGEHWLTIPIDSTEEGAAVGTARVVTQGHDGRMYVGSNDDIGVLEPDDRGVLRFRSLLPNLRASDRSPDSDGTGTVWFAGATDTYTYFQTQRAIYRWDGDALDVWRSDGTFHTAHLVDGRLFVRDFDRGLLELVGGILRPVSGGNAFQNRSIHFLALHPSGGMMAVTGSQGAYLVSEDGAQPVSIEADSILRTTRVYAGSTIRMGRGEPLYALATLGRGVIIMDSEGAIVYHLRPGHELPDGVVNAIHPGMQGEIWIGFNNEGVMRLGGLSRVKYYGERSGLRGQIEAIASHRGELYVGTGSGLFRMRKQVENALPLESTPFERVAGSSVVNGLTTTKWGLLVDDLSRAWMLGSDDEQIDILRRNMQTALLPSSHPDQLLLATMRGGLVIAENKGQTWSTSYAENADASIHSLAEYDGEIWAAVDPGTILRFRIDEGPEISAVRHMSLDPTTAVEGFAFTVVENNLLLVSRSGIYRWNEESGRFVQEHSLVPGDSKPVRTFRYVSDQKRAWLVAGERLYAGTIPEGDSIRLDAFEWTPVSGLSFPGNETVRLREASSGGLWIGRGDDLLFYDPQDPASSDEAPPVLVRRVVAGSEKTVVRGSRADRSAPLSLSHSMNSPVIQFAAPNFDAESPPLYRTRLIGRNAEWSDWSRRAEIGYPRLRERVYQFEIQARTVDGVTSTSSRLEFIVAPPWYRTTAAYVAYLLIIAGLAVSIWRYRVAVRRRRRAEERTSKTEAQLQAEQQVTQSLTRANERLRELNRMKEYFLANTSHELRTPLTNIIGFAQVLQDDVPHGVAMYLKLIEKNGYRLLHTLNAVLDLAGLRSGTIRPVQKWVDLRTPVNTVVTELSPNAEQKTLGFNVSIPDDKLYAYVDPHFVERIVHHLVDNAIKFTEEGNVGVELWRDDAEVGITVRDTGIGIDPAFMPNLFVGFEQQSRGMARAYEGSGIGLAVAGQLVDVMNGRIVVDSVEGEGSSFHVSFPRQDPKRERDEPPTAPQGRASSSASTRSRVAGE</sequence>
<dbReference type="InterPro" id="IPR036097">
    <property type="entry name" value="HisK_dim/P_sf"/>
</dbReference>
<dbReference type="SMART" id="SM00388">
    <property type="entry name" value="HisKA"/>
    <property type="match status" value="1"/>
</dbReference>
<dbReference type="InterPro" id="IPR015943">
    <property type="entry name" value="WD40/YVTN_repeat-like_dom_sf"/>
</dbReference>
<dbReference type="Pfam" id="PF02518">
    <property type="entry name" value="HATPase_c"/>
    <property type="match status" value="1"/>
</dbReference>
<feature type="transmembrane region" description="Helical" evidence="8">
    <location>
        <begin position="791"/>
        <end position="810"/>
    </location>
</feature>
<dbReference type="Proteomes" id="UP000220102">
    <property type="component" value="Unassembled WGS sequence"/>
</dbReference>
<keyword evidence="3" id="KW-0597">Phosphoprotein</keyword>
<dbReference type="InterPro" id="IPR003594">
    <property type="entry name" value="HATPase_dom"/>
</dbReference>
<dbReference type="Gene3D" id="3.30.565.10">
    <property type="entry name" value="Histidine kinase-like ATPase, C-terminal domain"/>
    <property type="match status" value="1"/>
</dbReference>
<feature type="domain" description="Histidine kinase" evidence="9">
    <location>
        <begin position="861"/>
        <end position="1075"/>
    </location>
</feature>
<dbReference type="PANTHER" id="PTHR43047:SF72">
    <property type="entry name" value="OSMOSENSING HISTIDINE PROTEIN KINASE SLN1"/>
    <property type="match status" value="1"/>
</dbReference>
<dbReference type="InterPro" id="IPR003661">
    <property type="entry name" value="HisK_dim/P_dom"/>
</dbReference>
<dbReference type="Pfam" id="PF00512">
    <property type="entry name" value="HisKA"/>
    <property type="match status" value="1"/>
</dbReference>
<dbReference type="InterPro" id="IPR036890">
    <property type="entry name" value="HATPase_C_sf"/>
</dbReference>
<dbReference type="EMBL" id="PDEQ01000009">
    <property type="protein sequence ID" value="PEN11367.1"/>
    <property type="molecule type" value="Genomic_DNA"/>
</dbReference>
<dbReference type="Gene3D" id="2.60.40.10">
    <property type="entry name" value="Immunoglobulins"/>
    <property type="match status" value="1"/>
</dbReference>
<feature type="transmembrane region" description="Helical" evidence="8">
    <location>
        <begin position="20"/>
        <end position="40"/>
    </location>
</feature>
<dbReference type="EC" id="2.7.13.3" evidence="2"/>
<evidence type="ECO:0000313" key="11">
    <source>
        <dbReference type="Proteomes" id="UP000220102"/>
    </source>
</evidence>
<dbReference type="PROSITE" id="PS50109">
    <property type="entry name" value="HIS_KIN"/>
    <property type="match status" value="1"/>
</dbReference>
<protein>
    <recommendedName>
        <fullName evidence="2">histidine kinase</fullName>
        <ecNumber evidence="2">2.7.13.3</ecNumber>
    </recommendedName>
</protein>
<dbReference type="GO" id="GO:0009927">
    <property type="term" value="F:histidine phosphotransfer kinase activity"/>
    <property type="evidence" value="ECO:0007669"/>
    <property type="project" value="TreeGrafter"/>
</dbReference>
<evidence type="ECO:0000256" key="1">
    <source>
        <dbReference type="ARBA" id="ARBA00000085"/>
    </source>
</evidence>
<comment type="catalytic activity">
    <reaction evidence="1">
        <text>ATP + protein L-histidine = ADP + protein N-phospho-L-histidine.</text>
        <dbReference type="EC" id="2.7.13.3"/>
    </reaction>
</comment>
<dbReference type="Gene3D" id="2.130.10.10">
    <property type="entry name" value="YVTN repeat-like/Quinoprotein amine dehydrogenase"/>
    <property type="match status" value="3"/>
</dbReference>
<feature type="compositionally biased region" description="Basic and acidic residues" evidence="7">
    <location>
        <begin position="1074"/>
        <end position="1083"/>
    </location>
</feature>
<evidence type="ECO:0000256" key="3">
    <source>
        <dbReference type="ARBA" id="ARBA00022553"/>
    </source>
</evidence>
<keyword evidence="4" id="KW-0808">Transferase</keyword>
<reference evidence="10 11" key="1">
    <citation type="submission" date="2017-10" db="EMBL/GenBank/DDBJ databases">
        <title>Draft genome of Longibacter Salinarum.</title>
        <authorList>
            <person name="Goh K.M."/>
            <person name="Shamsir M.S."/>
            <person name="Lim S.W."/>
        </authorList>
    </citation>
    <scope>NUCLEOTIDE SEQUENCE [LARGE SCALE GENOMIC DNA]</scope>
    <source>
        <strain evidence="10 11">KCTC 52045</strain>
    </source>
</reference>
<evidence type="ECO:0000259" key="9">
    <source>
        <dbReference type="PROSITE" id="PS50109"/>
    </source>
</evidence>
<keyword evidence="11" id="KW-1185">Reference proteome</keyword>
<dbReference type="Gene3D" id="1.10.287.130">
    <property type="match status" value="1"/>
</dbReference>
<dbReference type="SUPFAM" id="SSF50998">
    <property type="entry name" value="Quinoprotein alcohol dehydrogenase-like"/>
    <property type="match status" value="2"/>
</dbReference>
<evidence type="ECO:0000256" key="7">
    <source>
        <dbReference type="SAM" id="MobiDB-lite"/>
    </source>
</evidence>
<dbReference type="CDD" id="cd00082">
    <property type="entry name" value="HisKA"/>
    <property type="match status" value="1"/>
</dbReference>
<keyword evidence="8" id="KW-0812">Transmembrane</keyword>
<keyword evidence="8" id="KW-1133">Transmembrane helix</keyword>
<dbReference type="InterPro" id="IPR005467">
    <property type="entry name" value="His_kinase_dom"/>
</dbReference>
<keyword evidence="6" id="KW-0175">Coiled coil</keyword>
<proteinExistence type="predicted"/>
<dbReference type="InterPro" id="IPR013783">
    <property type="entry name" value="Ig-like_fold"/>
</dbReference>
<dbReference type="GO" id="GO:0005886">
    <property type="term" value="C:plasma membrane"/>
    <property type="evidence" value="ECO:0007669"/>
    <property type="project" value="TreeGrafter"/>
</dbReference>
<gene>
    <name evidence="10" type="ORF">CRI94_15115</name>
</gene>
<dbReference type="PANTHER" id="PTHR43047">
    <property type="entry name" value="TWO-COMPONENT HISTIDINE PROTEIN KINASE"/>
    <property type="match status" value="1"/>
</dbReference>